<feature type="transmembrane region" description="Helical" evidence="1">
    <location>
        <begin position="110"/>
        <end position="129"/>
    </location>
</feature>
<dbReference type="EMBL" id="SOPW01000008">
    <property type="protein sequence ID" value="TFB21373.1"/>
    <property type="molecule type" value="Genomic_DNA"/>
</dbReference>
<gene>
    <name evidence="2" type="ORF">E3U55_08645</name>
</gene>
<dbReference type="AlphaFoldDB" id="A0A4Y8IRY9"/>
<protein>
    <submittedName>
        <fullName evidence="2">Uncharacterized protein</fullName>
    </submittedName>
</protein>
<proteinExistence type="predicted"/>
<evidence type="ECO:0000313" key="3">
    <source>
        <dbReference type="Proteomes" id="UP000297975"/>
    </source>
</evidence>
<keyword evidence="1" id="KW-1133">Transmembrane helix</keyword>
<evidence type="ECO:0000313" key="2">
    <source>
        <dbReference type="EMBL" id="TFB21373.1"/>
    </source>
</evidence>
<dbReference type="OrthoDB" id="2971011at2"/>
<keyword evidence="1" id="KW-0812">Transmembrane</keyword>
<feature type="transmembrane region" description="Helical" evidence="1">
    <location>
        <begin position="41"/>
        <end position="59"/>
    </location>
</feature>
<sequence>MGDCLSLTFSDISTWFLIAVAVVFISNFIKYKGRLKNFDWFVLVLIVALNVSFLMLSFFDPYTFGLLWKKFFVLTVAAVIINVLLNKVIQDRLEEKDEAVNWREDRKFMISLSVVSAVFIVGFISYSIWYTTPRDVNQTIEGIQFQLGEESVEKPVTIKINGELSRSLSGGGIYGGKFVITGEDVQIPSEDSGVTIDYRGQKNGILLYRNYQPGRHETVGTIVVNNQFEEIAIMLYNHGSWSSEDGQIISAPANNRKEALELARELTGYELK</sequence>
<name>A0A4Y8IRY9_9BACI</name>
<feature type="transmembrane region" description="Helical" evidence="1">
    <location>
        <begin position="71"/>
        <end position="89"/>
    </location>
</feature>
<organism evidence="2 3">
    <name type="scientific">Filobacillus milosensis</name>
    <dbReference type="NCBI Taxonomy" id="94137"/>
    <lineage>
        <taxon>Bacteria</taxon>
        <taxon>Bacillati</taxon>
        <taxon>Bacillota</taxon>
        <taxon>Bacilli</taxon>
        <taxon>Bacillales</taxon>
        <taxon>Bacillaceae</taxon>
        <taxon>Filobacillus</taxon>
    </lineage>
</organism>
<accession>A0A4Y8IRY9</accession>
<keyword evidence="3" id="KW-1185">Reference proteome</keyword>
<dbReference type="Proteomes" id="UP000297975">
    <property type="component" value="Unassembled WGS sequence"/>
</dbReference>
<evidence type="ECO:0000256" key="1">
    <source>
        <dbReference type="SAM" id="Phobius"/>
    </source>
</evidence>
<reference evidence="2 3" key="1">
    <citation type="submission" date="2019-03" db="EMBL/GenBank/DDBJ databases">
        <authorList>
            <person name="He R.-H."/>
        </authorList>
    </citation>
    <scope>NUCLEOTIDE SEQUENCE [LARGE SCALE GENOMIC DNA]</scope>
    <source>
        <strain evidence="3">SH 714</strain>
    </source>
</reference>
<feature type="transmembrane region" description="Helical" evidence="1">
    <location>
        <begin position="12"/>
        <end position="29"/>
    </location>
</feature>
<comment type="caution">
    <text evidence="2">The sequence shown here is derived from an EMBL/GenBank/DDBJ whole genome shotgun (WGS) entry which is preliminary data.</text>
</comment>
<keyword evidence="1" id="KW-0472">Membrane</keyword>